<keyword evidence="4" id="KW-0201">Cytochrome c-type biogenesis</keyword>
<feature type="transmembrane region" description="Helical" evidence="7">
    <location>
        <begin position="300"/>
        <end position="324"/>
    </location>
</feature>
<feature type="domain" description="Thioredoxin" evidence="9">
    <location>
        <begin position="571"/>
        <end position="706"/>
    </location>
</feature>
<organism evidence="10 11">
    <name type="scientific">Falsiroseomonas frigidaquae</name>
    <dbReference type="NCBI Taxonomy" id="487318"/>
    <lineage>
        <taxon>Bacteria</taxon>
        <taxon>Pseudomonadati</taxon>
        <taxon>Pseudomonadota</taxon>
        <taxon>Alphaproteobacteria</taxon>
        <taxon>Acetobacterales</taxon>
        <taxon>Roseomonadaceae</taxon>
        <taxon>Falsiroseomonas</taxon>
    </lineage>
</organism>
<evidence type="ECO:0000256" key="2">
    <source>
        <dbReference type="ARBA" id="ARBA00022475"/>
    </source>
</evidence>
<dbReference type="Gene3D" id="3.40.30.10">
    <property type="entry name" value="Glutaredoxin"/>
    <property type="match status" value="1"/>
</dbReference>
<proteinExistence type="predicted"/>
<keyword evidence="2" id="KW-1003">Cell membrane</keyword>
<evidence type="ECO:0000313" key="10">
    <source>
        <dbReference type="EMBL" id="NKE46321.1"/>
    </source>
</evidence>
<dbReference type="PROSITE" id="PS51352">
    <property type="entry name" value="THIOREDOXIN_2"/>
    <property type="match status" value="1"/>
</dbReference>
<evidence type="ECO:0000256" key="3">
    <source>
        <dbReference type="ARBA" id="ARBA00022692"/>
    </source>
</evidence>
<dbReference type="PANTHER" id="PTHR32234:SF3">
    <property type="entry name" value="SUPPRESSION OF COPPER SENSITIVITY PROTEIN"/>
    <property type="match status" value="1"/>
</dbReference>
<gene>
    <name evidence="10" type="ORF">HB662_16170</name>
</gene>
<keyword evidence="3 7" id="KW-0812">Transmembrane</keyword>
<reference evidence="10 11" key="1">
    <citation type="submission" date="2020-03" db="EMBL/GenBank/DDBJ databases">
        <title>Roseomonas selenitidurans sp. nov. isolated from soil.</title>
        <authorList>
            <person name="Liu H."/>
        </authorList>
    </citation>
    <scope>NUCLEOTIDE SEQUENCE [LARGE SCALE GENOMIC DNA]</scope>
    <source>
        <strain evidence="10 11">JCM 15073</strain>
    </source>
</reference>
<dbReference type="Pfam" id="PF13899">
    <property type="entry name" value="Thioredoxin_7"/>
    <property type="match status" value="1"/>
</dbReference>
<feature type="transmembrane region" description="Helical" evidence="7">
    <location>
        <begin position="427"/>
        <end position="458"/>
    </location>
</feature>
<accession>A0ABX1F1Y9</accession>
<evidence type="ECO:0000313" key="11">
    <source>
        <dbReference type="Proteomes" id="UP000765160"/>
    </source>
</evidence>
<keyword evidence="11" id="KW-1185">Reference proteome</keyword>
<keyword evidence="6 7" id="KW-0472">Membrane</keyword>
<feature type="chain" id="PRO_5045421677" evidence="8">
    <location>
        <begin position="33"/>
        <end position="724"/>
    </location>
</feature>
<name>A0ABX1F1Y9_9PROT</name>
<dbReference type="EMBL" id="JAAVTX010000004">
    <property type="protein sequence ID" value="NKE46321.1"/>
    <property type="molecule type" value="Genomic_DNA"/>
</dbReference>
<feature type="transmembrane region" description="Helical" evidence="7">
    <location>
        <begin position="525"/>
        <end position="544"/>
    </location>
</feature>
<evidence type="ECO:0000256" key="4">
    <source>
        <dbReference type="ARBA" id="ARBA00022748"/>
    </source>
</evidence>
<dbReference type="RefSeq" id="WP_168050819.1">
    <property type="nucleotide sequence ID" value="NZ_JAATJR010000004.1"/>
</dbReference>
<dbReference type="Pfam" id="PF11412">
    <property type="entry name" value="DsbD_N"/>
    <property type="match status" value="1"/>
</dbReference>
<dbReference type="CDD" id="cd02953">
    <property type="entry name" value="DsbDgamma"/>
    <property type="match status" value="1"/>
</dbReference>
<feature type="transmembrane region" description="Helical" evidence="7">
    <location>
        <begin position="556"/>
        <end position="575"/>
    </location>
</feature>
<protein>
    <submittedName>
        <fullName evidence="10">Copper resistance protein</fullName>
    </submittedName>
</protein>
<dbReference type="InterPro" id="IPR003834">
    <property type="entry name" value="Cyt_c_assmbl_TM_dom"/>
</dbReference>
<dbReference type="InterPro" id="IPR013766">
    <property type="entry name" value="Thioredoxin_domain"/>
</dbReference>
<dbReference type="InterPro" id="IPR028250">
    <property type="entry name" value="DsbDN"/>
</dbReference>
<evidence type="ECO:0000259" key="9">
    <source>
        <dbReference type="PROSITE" id="PS51352"/>
    </source>
</evidence>
<keyword evidence="8" id="KW-0732">Signal</keyword>
<feature type="signal peptide" evidence="8">
    <location>
        <begin position="1"/>
        <end position="32"/>
    </location>
</feature>
<feature type="transmembrane region" description="Helical" evidence="7">
    <location>
        <begin position="501"/>
        <end position="519"/>
    </location>
</feature>
<dbReference type="PANTHER" id="PTHR32234">
    <property type="entry name" value="THIOL:DISULFIDE INTERCHANGE PROTEIN DSBD"/>
    <property type="match status" value="1"/>
</dbReference>
<dbReference type="SUPFAM" id="SSF52833">
    <property type="entry name" value="Thioredoxin-like"/>
    <property type="match status" value="1"/>
</dbReference>
<sequence length="724" mass="74380">MTLAFLRRPLKSLLLHASLAALLMLGAVPGQAEEVISPGATIRLLQGEADAQGMARFGLEIDLQPGWKTYWRTPGEGGFPAEIDTAASTNVTRATLLWPAPERQHFLGFETIGYGADVVLPIDVQLADPGAPARLDLQGAVYVCSDVCTRVEIAFAAEVTPGVTGPGDARIETFRARVPVAPAEAGLALGDAGILQTPEGPALRVVATGATAFGTPDLFVETDPPIAFGAPRLRFTDDRRRVEMIAPLTAPLPPGVALEGLLAGLTLVDGARAVMAEARLAALPAGDTGGFVAEAAGVGLLAMLATALLGGLILNLMPCVLPVLSLKLVSLARQGGAAPRAIRLGFLASAAGIVASFLVLASAMVGLKAAGAAVGWGIQFQQPVFLVLLVTLLTLFAVNLLGGFEIPLPRALADRLNGGRQGQGGSLAGHFATGAFATLLATPCSAPFLGTAVGFALAQGPAEIYLVFTALGLGLGLPYLLVAAFPGVAARLPRPGRWMLVLRRLLAVPLLLTAAWLLAVLAAQAGALTALLVALLMLALGLMLASRQSAVGRQRLASFSAVALAAAALLAPLAATAPPATPDAAPRAVAGLDWTHFDTTEITRRVAGGEVVFVEVTADWCITCKVNERVVLADATVRERLAAAGVAPMLADWTRPDPAITAYLQSFGRYGIPFTAVYGPAAPDGIVLPELLSRARVLEALDAAAGAGPQAAALISRQSRGSQP</sequence>
<dbReference type="Proteomes" id="UP000765160">
    <property type="component" value="Unassembled WGS sequence"/>
</dbReference>
<feature type="transmembrane region" description="Helical" evidence="7">
    <location>
        <begin position="464"/>
        <end position="489"/>
    </location>
</feature>
<evidence type="ECO:0000256" key="8">
    <source>
        <dbReference type="SAM" id="SignalP"/>
    </source>
</evidence>
<evidence type="ECO:0000256" key="1">
    <source>
        <dbReference type="ARBA" id="ARBA00004651"/>
    </source>
</evidence>
<feature type="transmembrane region" description="Helical" evidence="7">
    <location>
        <begin position="344"/>
        <end position="365"/>
    </location>
</feature>
<keyword evidence="5 7" id="KW-1133">Transmembrane helix</keyword>
<comment type="caution">
    <text evidence="10">The sequence shown here is derived from an EMBL/GenBank/DDBJ whole genome shotgun (WGS) entry which is preliminary data.</text>
</comment>
<evidence type="ECO:0000256" key="6">
    <source>
        <dbReference type="ARBA" id="ARBA00023136"/>
    </source>
</evidence>
<evidence type="ECO:0000256" key="5">
    <source>
        <dbReference type="ARBA" id="ARBA00022989"/>
    </source>
</evidence>
<evidence type="ECO:0000256" key="7">
    <source>
        <dbReference type="SAM" id="Phobius"/>
    </source>
</evidence>
<dbReference type="InterPro" id="IPR036249">
    <property type="entry name" value="Thioredoxin-like_sf"/>
</dbReference>
<dbReference type="Pfam" id="PF02683">
    <property type="entry name" value="DsbD_TM"/>
    <property type="match status" value="1"/>
</dbReference>
<feature type="transmembrane region" description="Helical" evidence="7">
    <location>
        <begin position="385"/>
        <end position="406"/>
    </location>
</feature>
<comment type="subcellular location">
    <subcellularLocation>
        <location evidence="1">Cell membrane</location>
        <topology evidence="1">Multi-pass membrane protein</topology>
    </subcellularLocation>
</comment>
<dbReference type="InterPro" id="IPR035671">
    <property type="entry name" value="DsbD_gamma"/>
</dbReference>